<feature type="transmembrane region" description="Helical" evidence="8">
    <location>
        <begin position="316"/>
        <end position="345"/>
    </location>
</feature>
<name>A0ABQ5R2B0_9ACTN</name>
<dbReference type="Proteomes" id="UP001144280">
    <property type="component" value="Unassembled WGS sequence"/>
</dbReference>
<keyword evidence="3" id="KW-0813">Transport</keyword>
<keyword evidence="5 8" id="KW-0812">Transmembrane</keyword>
<evidence type="ECO:0000256" key="7">
    <source>
        <dbReference type="ARBA" id="ARBA00023136"/>
    </source>
</evidence>
<evidence type="ECO:0000256" key="8">
    <source>
        <dbReference type="SAM" id="Phobius"/>
    </source>
</evidence>
<dbReference type="RefSeq" id="WP_281899574.1">
    <property type="nucleotide sequence ID" value="NZ_BSDI01000027.1"/>
</dbReference>
<feature type="transmembrane region" description="Helical" evidence="8">
    <location>
        <begin position="365"/>
        <end position="386"/>
    </location>
</feature>
<comment type="caution">
    <text evidence="10">The sequence shown here is derived from an EMBL/GenBank/DDBJ whole genome shotgun (WGS) entry which is preliminary data.</text>
</comment>
<dbReference type="InterPro" id="IPR047817">
    <property type="entry name" value="ABC2_TM_bact-type"/>
</dbReference>
<dbReference type="PANTHER" id="PTHR30294">
    <property type="entry name" value="MEMBRANE COMPONENT OF ABC TRANSPORTER YHHJ-RELATED"/>
    <property type="match status" value="1"/>
</dbReference>
<keyword evidence="4" id="KW-1003">Cell membrane</keyword>
<evidence type="ECO:0000256" key="1">
    <source>
        <dbReference type="ARBA" id="ARBA00004651"/>
    </source>
</evidence>
<keyword evidence="11" id="KW-1185">Reference proteome</keyword>
<feature type="transmembrane region" description="Helical" evidence="8">
    <location>
        <begin position="21"/>
        <end position="39"/>
    </location>
</feature>
<evidence type="ECO:0000256" key="2">
    <source>
        <dbReference type="ARBA" id="ARBA00007783"/>
    </source>
</evidence>
<dbReference type="Pfam" id="PF12698">
    <property type="entry name" value="ABC2_membrane_3"/>
    <property type="match status" value="1"/>
</dbReference>
<comment type="subcellular location">
    <subcellularLocation>
        <location evidence="1">Cell membrane</location>
        <topology evidence="1">Multi-pass membrane protein</topology>
    </subcellularLocation>
</comment>
<evidence type="ECO:0000256" key="3">
    <source>
        <dbReference type="ARBA" id="ARBA00022448"/>
    </source>
</evidence>
<comment type="similarity">
    <text evidence="2">Belongs to the ABC-2 integral membrane protein family.</text>
</comment>
<dbReference type="InterPro" id="IPR051449">
    <property type="entry name" value="ABC-2_transporter_component"/>
</dbReference>
<keyword evidence="7 8" id="KW-0472">Membrane</keyword>
<evidence type="ECO:0000259" key="9">
    <source>
        <dbReference type="PROSITE" id="PS51012"/>
    </source>
</evidence>
<evidence type="ECO:0000313" key="10">
    <source>
        <dbReference type="EMBL" id="GLH99720.1"/>
    </source>
</evidence>
<evidence type="ECO:0000256" key="5">
    <source>
        <dbReference type="ARBA" id="ARBA00022692"/>
    </source>
</evidence>
<sequence>MGAALRIAGKDLRERVRDRSALLMAIVLPLVLAFIYDLIFGSAAIPRPFDYAVVDLDGGEVARVFVTDVLGEAEKQGYVTVRTASGVTAGEELAADGAVDAVFVLPAGFTAAVRSAAPAEVEVIGNVDSPTGVDVARSIARSYAAEIDASRLAVAAVLAGRDHADVPERELAAIAQKAAAATRPLVLEDVSAREKILDTQTYFAAGMAVFFLFFTVQFGVSSLLDERAQGTLARLLAAPIPRVSVLAGKLIASLALGLLSMTVLVVATTVLMGAAWGNPIGVALLVLGGVLAATGVTALVASLARTADQAGGWQAVIAVVLGLLGGAFIPISQVGGFVATLSLVTPHAWFMRGLAELAGGGGPGAALPATAAMVGFSVVTGAVAVIRLGKVVRP</sequence>
<evidence type="ECO:0000256" key="6">
    <source>
        <dbReference type="ARBA" id="ARBA00022989"/>
    </source>
</evidence>
<protein>
    <recommendedName>
        <fullName evidence="9">ABC transmembrane type-2 domain-containing protein</fullName>
    </recommendedName>
</protein>
<reference evidence="10" key="1">
    <citation type="submission" date="2022-12" db="EMBL/GenBank/DDBJ databases">
        <title>New Phytohabitans aurantiacus sp. RD004123 nov., an actinomycete isolated from soil.</title>
        <authorList>
            <person name="Triningsih D.W."/>
            <person name="Harunari E."/>
            <person name="Igarashi Y."/>
        </authorList>
    </citation>
    <scope>NUCLEOTIDE SEQUENCE</scope>
    <source>
        <strain evidence="10">RD004123</strain>
    </source>
</reference>
<dbReference type="EMBL" id="BSDI01000027">
    <property type="protein sequence ID" value="GLH99720.1"/>
    <property type="molecule type" value="Genomic_DNA"/>
</dbReference>
<dbReference type="PANTHER" id="PTHR30294:SF38">
    <property type="entry name" value="TRANSPORT PERMEASE PROTEIN"/>
    <property type="match status" value="1"/>
</dbReference>
<dbReference type="InterPro" id="IPR013525">
    <property type="entry name" value="ABC2_TM"/>
</dbReference>
<proteinExistence type="inferred from homology"/>
<feature type="transmembrane region" description="Helical" evidence="8">
    <location>
        <begin position="202"/>
        <end position="224"/>
    </location>
</feature>
<dbReference type="PROSITE" id="PS51012">
    <property type="entry name" value="ABC_TM2"/>
    <property type="match status" value="1"/>
</dbReference>
<feature type="domain" description="ABC transmembrane type-2" evidence="9">
    <location>
        <begin position="168"/>
        <end position="391"/>
    </location>
</feature>
<feature type="transmembrane region" description="Helical" evidence="8">
    <location>
        <begin position="250"/>
        <end position="276"/>
    </location>
</feature>
<accession>A0ABQ5R2B0</accession>
<evidence type="ECO:0000313" key="11">
    <source>
        <dbReference type="Proteomes" id="UP001144280"/>
    </source>
</evidence>
<feature type="transmembrane region" description="Helical" evidence="8">
    <location>
        <begin position="282"/>
        <end position="304"/>
    </location>
</feature>
<organism evidence="10 11">
    <name type="scientific">Phytohabitans aurantiacus</name>
    <dbReference type="NCBI Taxonomy" id="3016789"/>
    <lineage>
        <taxon>Bacteria</taxon>
        <taxon>Bacillati</taxon>
        <taxon>Actinomycetota</taxon>
        <taxon>Actinomycetes</taxon>
        <taxon>Micromonosporales</taxon>
        <taxon>Micromonosporaceae</taxon>
    </lineage>
</organism>
<evidence type="ECO:0000256" key="4">
    <source>
        <dbReference type="ARBA" id="ARBA00022475"/>
    </source>
</evidence>
<dbReference type="Gene3D" id="3.40.1710.10">
    <property type="entry name" value="abc type-2 transporter like domain"/>
    <property type="match status" value="1"/>
</dbReference>
<gene>
    <name evidence="10" type="ORF">Pa4123_49960</name>
</gene>
<keyword evidence="6 8" id="KW-1133">Transmembrane helix</keyword>